<evidence type="ECO:0008006" key="3">
    <source>
        <dbReference type="Google" id="ProtNLM"/>
    </source>
</evidence>
<name>A0AAW0JW18_MYOGA</name>
<organism evidence="1 2">
    <name type="scientific">Myodes glareolus</name>
    <name type="common">Bank vole</name>
    <name type="synonym">Clethrionomys glareolus</name>
    <dbReference type="NCBI Taxonomy" id="447135"/>
    <lineage>
        <taxon>Eukaryota</taxon>
        <taxon>Metazoa</taxon>
        <taxon>Chordata</taxon>
        <taxon>Craniata</taxon>
        <taxon>Vertebrata</taxon>
        <taxon>Euteleostomi</taxon>
        <taxon>Mammalia</taxon>
        <taxon>Eutheria</taxon>
        <taxon>Euarchontoglires</taxon>
        <taxon>Glires</taxon>
        <taxon>Rodentia</taxon>
        <taxon>Myomorpha</taxon>
        <taxon>Muroidea</taxon>
        <taxon>Cricetidae</taxon>
        <taxon>Arvicolinae</taxon>
        <taxon>Myodes</taxon>
    </lineage>
</organism>
<proteinExistence type="predicted"/>
<dbReference type="EMBL" id="JBBHLL010000016">
    <property type="protein sequence ID" value="KAK7830962.1"/>
    <property type="molecule type" value="Genomic_DNA"/>
</dbReference>
<reference evidence="1 2" key="1">
    <citation type="journal article" date="2023" name="bioRxiv">
        <title>Conserved and derived expression patterns and positive selection on dental genes reveal complex evolutionary context of ever-growing rodent molars.</title>
        <authorList>
            <person name="Calamari Z.T."/>
            <person name="Song A."/>
            <person name="Cohen E."/>
            <person name="Akter M."/>
            <person name="Roy R.D."/>
            <person name="Hallikas O."/>
            <person name="Christensen M.M."/>
            <person name="Li P."/>
            <person name="Marangoni P."/>
            <person name="Jernvall J."/>
            <person name="Klein O.D."/>
        </authorList>
    </citation>
    <scope>NUCLEOTIDE SEQUENCE [LARGE SCALE GENOMIC DNA]</scope>
    <source>
        <strain evidence="1">V071</strain>
    </source>
</reference>
<sequence length="144" mass="16487">MHALYLIISARMAFGKHNYHHVFKMLITFQTISRFLELEFWKPSSRSWYSHFHSAAACPLSSAALLANTVASWTVHCLSHLSACQVLRLQGFNFLSYFRTPDHPSGWVLYVTLFRKPLSFCSPPWSYGTSVLITISYNASHTLL</sequence>
<gene>
    <name evidence="1" type="ORF">U0070_018506</name>
</gene>
<dbReference type="Proteomes" id="UP001488838">
    <property type="component" value="Unassembled WGS sequence"/>
</dbReference>
<evidence type="ECO:0000313" key="2">
    <source>
        <dbReference type="Proteomes" id="UP001488838"/>
    </source>
</evidence>
<evidence type="ECO:0000313" key="1">
    <source>
        <dbReference type="EMBL" id="KAK7830962.1"/>
    </source>
</evidence>
<keyword evidence="2" id="KW-1185">Reference proteome</keyword>
<comment type="caution">
    <text evidence="1">The sequence shown here is derived from an EMBL/GenBank/DDBJ whole genome shotgun (WGS) entry which is preliminary data.</text>
</comment>
<dbReference type="AlphaFoldDB" id="A0AAW0JW18"/>
<protein>
    <recommendedName>
        <fullName evidence="3">Secreted protein</fullName>
    </recommendedName>
</protein>
<accession>A0AAW0JW18</accession>